<dbReference type="EMBL" id="VYDA01000292">
    <property type="protein sequence ID" value="MYH61644.1"/>
    <property type="molecule type" value="Genomic_DNA"/>
</dbReference>
<accession>A0A6B1G6A4</accession>
<dbReference type="NCBIfam" id="TIGR01409">
    <property type="entry name" value="TAT_signal_seq"/>
    <property type="match status" value="1"/>
</dbReference>
<organism evidence="1">
    <name type="scientific">Caldilineaceae bacterium SB0675_bin_29</name>
    <dbReference type="NCBI Taxonomy" id="2605266"/>
    <lineage>
        <taxon>Bacteria</taxon>
        <taxon>Bacillati</taxon>
        <taxon>Chloroflexota</taxon>
        <taxon>Caldilineae</taxon>
        <taxon>Caldilineales</taxon>
        <taxon>Caldilineaceae</taxon>
    </lineage>
</organism>
<dbReference type="InterPro" id="IPR006311">
    <property type="entry name" value="TAT_signal"/>
</dbReference>
<dbReference type="AlphaFoldDB" id="A0A6B1G6A4"/>
<name>A0A6B1G6A4_9CHLR</name>
<dbReference type="PROSITE" id="PS51318">
    <property type="entry name" value="TAT"/>
    <property type="match status" value="1"/>
</dbReference>
<dbReference type="InterPro" id="IPR019546">
    <property type="entry name" value="TAT_signal_bac_arc"/>
</dbReference>
<evidence type="ECO:0000313" key="1">
    <source>
        <dbReference type="EMBL" id="MYH61644.1"/>
    </source>
</evidence>
<comment type="caution">
    <text evidence="1">The sequence shown here is derived from an EMBL/GenBank/DDBJ whole genome shotgun (WGS) entry which is preliminary data.</text>
</comment>
<feature type="non-terminal residue" evidence="1">
    <location>
        <position position="24"/>
    </location>
</feature>
<reference evidence="1" key="1">
    <citation type="submission" date="2019-09" db="EMBL/GenBank/DDBJ databases">
        <title>Characterisation of the sponge microbiome using genome-centric metagenomics.</title>
        <authorList>
            <person name="Engelberts J.P."/>
            <person name="Robbins S.J."/>
            <person name="De Goeij J.M."/>
            <person name="Aranda M."/>
            <person name="Bell S.C."/>
            <person name="Webster N.S."/>
        </authorList>
    </citation>
    <scope>NUCLEOTIDE SEQUENCE</scope>
    <source>
        <strain evidence="1">SB0675_bin_29</strain>
    </source>
</reference>
<gene>
    <name evidence="1" type="ORF">F4148_07735</name>
</gene>
<protein>
    <submittedName>
        <fullName evidence="1">Twin-arginine translocation signal domain-containing protein</fullName>
    </submittedName>
</protein>
<proteinExistence type="predicted"/>
<sequence>MTNRRISRRTFVKAVGVATGGLML</sequence>